<evidence type="ECO:0000256" key="2">
    <source>
        <dbReference type="ARBA" id="ARBA00004651"/>
    </source>
</evidence>
<evidence type="ECO:0000256" key="11">
    <source>
        <dbReference type="ARBA" id="ARBA00023136"/>
    </source>
</evidence>
<evidence type="ECO:0000256" key="13">
    <source>
        <dbReference type="SAM" id="Phobius"/>
    </source>
</evidence>
<keyword evidence="10" id="KW-0406">Ion transport</keyword>
<dbReference type="OrthoDB" id="9776324at2"/>
<evidence type="ECO:0000256" key="6">
    <source>
        <dbReference type="ARBA" id="ARBA00022449"/>
    </source>
</evidence>
<dbReference type="NCBIfam" id="TIGR00797">
    <property type="entry name" value="matE"/>
    <property type="match status" value="1"/>
</dbReference>
<dbReference type="AlphaFoldDB" id="A0A1M5PB38"/>
<evidence type="ECO:0000256" key="10">
    <source>
        <dbReference type="ARBA" id="ARBA00023065"/>
    </source>
</evidence>
<evidence type="ECO:0000256" key="8">
    <source>
        <dbReference type="ARBA" id="ARBA00022692"/>
    </source>
</evidence>
<dbReference type="CDD" id="cd13138">
    <property type="entry name" value="MATE_yoeA_like"/>
    <property type="match status" value="1"/>
</dbReference>
<feature type="transmembrane region" description="Helical" evidence="13">
    <location>
        <begin position="385"/>
        <end position="405"/>
    </location>
</feature>
<evidence type="ECO:0000256" key="5">
    <source>
        <dbReference type="ARBA" id="ARBA00022448"/>
    </source>
</evidence>
<feature type="transmembrane region" description="Helical" evidence="13">
    <location>
        <begin position="362"/>
        <end position="378"/>
    </location>
</feature>
<keyword evidence="9 13" id="KW-1133">Transmembrane helix</keyword>
<evidence type="ECO:0000256" key="9">
    <source>
        <dbReference type="ARBA" id="ARBA00022989"/>
    </source>
</evidence>
<dbReference type="GO" id="GO:0015297">
    <property type="term" value="F:antiporter activity"/>
    <property type="evidence" value="ECO:0007669"/>
    <property type="project" value="UniProtKB-KW"/>
</dbReference>
<dbReference type="STRING" id="1120995.SAMN02745245_00254"/>
<comment type="function">
    <text evidence="1">Multidrug efflux pump.</text>
</comment>
<evidence type="ECO:0000256" key="4">
    <source>
        <dbReference type="ARBA" id="ARBA00020268"/>
    </source>
</evidence>
<keyword evidence="15" id="KW-1185">Reference proteome</keyword>
<dbReference type="Proteomes" id="UP000184032">
    <property type="component" value="Unassembled WGS sequence"/>
</dbReference>
<dbReference type="PANTHER" id="PTHR43298">
    <property type="entry name" value="MULTIDRUG RESISTANCE PROTEIN NORM-RELATED"/>
    <property type="match status" value="1"/>
</dbReference>
<comment type="similarity">
    <text evidence="3">Belongs to the multi antimicrobial extrusion (MATE) (TC 2.A.66.1) family.</text>
</comment>
<dbReference type="GO" id="GO:0005886">
    <property type="term" value="C:plasma membrane"/>
    <property type="evidence" value="ECO:0007669"/>
    <property type="project" value="UniProtKB-SubCell"/>
</dbReference>
<dbReference type="InterPro" id="IPR050222">
    <property type="entry name" value="MATE_MdtK"/>
</dbReference>
<dbReference type="RefSeq" id="WP_073183003.1">
    <property type="nucleotide sequence ID" value="NZ_FQXI01000001.1"/>
</dbReference>
<keyword evidence="7" id="KW-1003">Cell membrane</keyword>
<dbReference type="InterPro" id="IPR002528">
    <property type="entry name" value="MATE_fam"/>
</dbReference>
<feature type="transmembrane region" description="Helical" evidence="13">
    <location>
        <begin position="317"/>
        <end position="342"/>
    </location>
</feature>
<feature type="transmembrane region" description="Helical" evidence="13">
    <location>
        <begin position="411"/>
        <end position="436"/>
    </location>
</feature>
<dbReference type="GO" id="GO:0042910">
    <property type="term" value="F:xenobiotic transmembrane transporter activity"/>
    <property type="evidence" value="ECO:0007669"/>
    <property type="project" value="InterPro"/>
</dbReference>
<keyword evidence="8 13" id="KW-0812">Transmembrane</keyword>
<gene>
    <name evidence="14" type="ORF">SAMN02745245_00254</name>
</gene>
<feature type="transmembrane region" description="Helical" evidence="13">
    <location>
        <begin position="162"/>
        <end position="185"/>
    </location>
</feature>
<keyword evidence="6" id="KW-0050">Antiport</keyword>
<keyword evidence="11 13" id="KW-0472">Membrane</keyword>
<evidence type="ECO:0000256" key="12">
    <source>
        <dbReference type="ARBA" id="ARBA00031636"/>
    </source>
</evidence>
<feature type="transmembrane region" description="Helical" evidence="13">
    <location>
        <begin position="191"/>
        <end position="213"/>
    </location>
</feature>
<organism evidence="14 15">
    <name type="scientific">Anaerosphaera aminiphila DSM 21120</name>
    <dbReference type="NCBI Taxonomy" id="1120995"/>
    <lineage>
        <taxon>Bacteria</taxon>
        <taxon>Bacillati</taxon>
        <taxon>Bacillota</taxon>
        <taxon>Tissierellia</taxon>
        <taxon>Tissierellales</taxon>
        <taxon>Peptoniphilaceae</taxon>
        <taxon>Anaerosphaera</taxon>
    </lineage>
</organism>
<dbReference type="Pfam" id="PF01554">
    <property type="entry name" value="MatE"/>
    <property type="match status" value="2"/>
</dbReference>
<protein>
    <recommendedName>
        <fullName evidence="4">Probable multidrug resistance protein NorM</fullName>
    </recommendedName>
    <alternativeName>
        <fullName evidence="12">Multidrug-efflux transporter</fullName>
    </alternativeName>
</protein>
<keyword evidence="5" id="KW-0813">Transport</keyword>
<evidence type="ECO:0000313" key="14">
    <source>
        <dbReference type="EMBL" id="SHG98998.1"/>
    </source>
</evidence>
<dbReference type="PANTHER" id="PTHR43298:SF2">
    <property type="entry name" value="FMN_FAD EXPORTER YEEO-RELATED"/>
    <property type="match status" value="1"/>
</dbReference>
<feature type="transmembrane region" description="Helical" evidence="13">
    <location>
        <begin position="51"/>
        <end position="80"/>
    </location>
</feature>
<evidence type="ECO:0000313" key="15">
    <source>
        <dbReference type="Proteomes" id="UP000184032"/>
    </source>
</evidence>
<dbReference type="PIRSF" id="PIRSF006603">
    <property type="entry name" value="DinF"/>
    <property type="match status" value="1"/>
</dbReference>
<name>A0A1M5PB38_9FIRM</name>
<feature type="transmembrane region" description="Helical" evidence="13">
    <location>
        <begin position="12"/>
        <end position="31"/>
    </location>
</feature>
<dbReference type="InterPro" id="IPR048279">
    <property type="entry name" value="MdtK-like"/>
</dbReference>
<comment type="subcellular location">
    <subcellularLocation>
        <location evidence="2">Cell membrane</location>
        <topology evidence="2">Multi-pass membrane protein</topology>
    </subcellularLocation>
</comment>
<dbReference type="EMBL" id="FQXI01000001">
    <property type="protein sequence ID" value="SHG98998.1"/>
    <property type="molecule type" value="Genomic_DNA"/>
</dbReference>
<feature type="transmembrane region" description="Helical" evidence="13">
    <location>
        <begin position="92"/>
        <end position="114"/>
    </location>
</feature>
<accession>A0A1M5PB38</accession>
<dbReference type="GO" id="GO:0006811">
    <property type="term" value="P:monoatomic ion transport"/>
    <property type="evidence" value="ECO:0007669"/>
    <property type="project" value="UniProtKB-KW"/>
</dbReference>
<evidence type="ECO:0000256" key="3">
    <source>
        <dbReference type="ARBA" id="ARBA00010199"/>
    </source>
</evidence>
<proteinExistence type="inferred from homology"/>
<evidence type="ECO:0000256" key="1">
    <source>
        <dbReference type="ARBA" id="ARBA00003408"/>
    </source>
</evidence>
<sequence length="446" mass="49282">MDRDLTQGNELRSIIFFSIPMIIGNLLQQLYNVVDTLIVGRFLGGTALAAVGSSFALMTFLTSITLGLCMGSGVVFAQFYGAKKIEELKSGVFNAFCLIGIITLIINIAVYLFLDKILLILNIPMESYSETKTYLIIIFSGLMFTFIYNFFAAILRSVGNSLSPLIFLAISAVINIVLDIIFVILLNWRVAGAAIATVIAQFISALCCVIYYFKKMSNLKLEKRHFEFNKIILKLIAKNSILTSVQQSVMNFGILMIQGLVNSFGVTVTAAFAAAVKIDSFAYMPLQDFGNSFSTYIAQNYGAGKTSRIKKGIKSSLILVIIFSIIISIAVVSTAPLLMKIFVKSEEIEIISIGVKYLKIEGTFYLLIGILFLLYGFYRGIGKAGMSVVLTIISLGTRVWLSYLLSPNPKIGLIGIWISIPIGWFLADVIGTLYYVCYRKILLREI</sequence>
<feature type="transmembrane region" description="Helical" evidence="13">
    <location>
        <begin position="134"/>
        <end position="155"/>
    </location>
</feature>
<reference evidence="14 15" key="1">
    <citation type="submission" date="2016-11" db="EMBL/GenBank/DDBJ databases">
        <authorList>
            <person name="Jaros S."/>
            <person name="Januszkiewicz K."/>
            <person name="Wedrychowicz H."/>
        </authorList>
    </citation>
    <scope>NUCLEOTIDE SEQUENCE [LARGE SCALE GENOMIC DNA]</scope>
    <source>
        <strain evidence="14 15">DSM 21120</strain>
    </source>
</reference>
<evidence type="ECO:0000256" key="7">
    <source>
        <dbReference type="ARBA" id="ARBA00022475"/>
    </source>
</evidence>